<evidence type="ECO:0000313" key="10">
    <source>
        <dbReference type="Proteomes" id="UP000472265"/>
    </source>
</evidence>
<reference evidence="9" key="2">
    <citation type="submission" date="2025-08" db="UniProtKB">
        <authorList>
            <consortium name="Ensembl"/>
        </authorList>
    </citation>
    <scope>IDENTIFICATION</scope>
</reference>
<dbReference type="InParanoid" id="A0A671YD05"/>
<keyword evidence="7" id="KW-0175">Coiled coil</keyword>
<dbReference type="GO" id="GO:0031528">
    <property type="term" value="C:microvillus membrane"/>
    <property type="evidence" value="ECO:0007669"/>
    <property type="project" value="UniProtKB-SubCell"/>
</dbReference>
<keyword evidence="5 8" id="KW-0472">Membrane</keyword>
<keyword evidence="3 8" id="KW-0812">Transmembrane</keyword>
<dbReference type="AlphaFoldDB" id="A0A671YD05"/>
<dbReference type="GeneTree" id="ENSGT00530000063586"/>
<accession>A0A671YD05</accession>
<evidence type="ECO:0000256" key="7">
    <source>
        <dbReference type="SAM" id="Coils"/>
    </source>
</evidence>
<dbReference type="PANTHER" id="PTHR22730:SF4">
    <property type="entry name" value="PROMININ-1-A-LIKE"/>
    <property type="match status" value="1"/>
</dbReference>
<gene>
    <name evidence="9" type="primary">prom2</name>
</gene>
<dbReference type="GO" id="GO:0007507">
    <property type="term" value="P:heart development"/>
    <property type="evidence" value="ECO:0007669"/>
    <property type="project" value="Ensembl"/>
</dbReference>
<dbReference type="Ensembl" id="ENSSAUT00010064324.1">
    <property type="protein sequence ID" value="ENSSAUP00010061355.1"/>
    <property type="gene ID" value="ENSSAUG00010024785.1"/>
</dbReference>
<evidence type="ECO:0000256" key="2">
    <source>
        <dbReference type="ARBA" id="ARBA00006058"/>
    </source>
</evidence>
<comment type="similarity">
    <text evidence="2">Belongs to the prominin family.</text>
</comment>
<sequence length="839" mass="93218">MALCESVRGGWRWRGSGGAFGAVVGVMLLGLSLAQSVPRQAACPAAVAPLSLTQPEYQGTEEDTSVGFMSALVQSFLHTVQPKPFPKDLILNVVQDVDQKQQIDQELLKEVLIYQVGFLVCVAIGVLYIVLMPLVGFFLACCRCCGNCGGKMYQKQTSSTDCRRRTLYWGAFITTVIIFAGNICMFRSNEAFRQSVDGGVVELDKTIENVQEFLTTVPQQVNYVVNESYKTVQEVSRNLDAIGPQLGAEIQKRFRGTLDPALNSVRLLDRETVNTDKELKKLNSSLVQLQSSVDRLQANVTVVKNRINQTLSEPNCNGCANMYDQLHELTLDTSISIPSLSELQSAVDDVIKTDLQSKIKEVEDFFDSIPQRVTNDTKDVVENSQQRLDEIKTQVSQVTNDIPLSALTNVSKTLEQVQKDISKFTPEIERAEHIRWGVCVVLCCVVLLVVVCYLLGLVLGPAGLSPRKDPAKRSCTADCGGIFLMMGAGFSFLFSWLFMIAVVLLFLLGGSVYDLLCQPWNNGQLLEFIDTPDLIPGLEIGPALGLKSNINISDIYRDCEQNQPLWTTLHLYEVINLDDLLNVSKYTDEIQMYFDNTDITLATITLLSPDVKKQLSSFSASAKDFDSAAVTQQINNVSSINLNTTADRLDRLADVQNNDAIKLALRSEAMDLRKIQSDIETIITPQLESINSTVQDLQPVFHNANGTVGEVLGNVEAAQDFLNTNTTQIVETESRKFVDCQLGYFIVYADWANLTITQQVGRCGPVAGAVDSVEIIVCSHLVESLNAFWFSLGWCIIFFIPGIIFSIKLAKYYRRMKYSDVYDDHIIMNHIPRAQMKFT</sequence>
<dbReference type="GO" id="GO:0071914">
    <property type="term" value="C:prominosome"/>
    <property type="evidence" value="ECO:0007669"/>
    <property type="project" value="TreeGrafter"/>
</dbReference>
<feature type="transmembrane region" description="Helical" evidence="8">
    <location>
        <begin position="481"/>
        <end position="508"/>
    </location>
</feature>
<evidence type="ECO:0000256" key="5">
    <source>
        <dbReference type="ARBA" id="ARBA00023136"/>
    </source>
</evidence>
<keyword evidence="10" id="KW-1185">Reference proteome</keyword>
<evidence type="ECO:0000256" key="1">
    <source>
        <dbReference type="ARBA" id="ARBA00004475"/>
    </source>
</evidence>
<keyword evidence="4 8" id="KW-1133">Transmembrane helix</keyword>
<organism evidence="9 10">
    <name type="scientific">Sparus aurata</name>
    <name type="common">Gilthead sea bream</name>
    <dbReference type="NCBI Taxonomy" id="8175"/>
    <lineage>
        <taxon>Eukaryota</taxon>
        <taxon>Metazoa</taxon>
        <taxon>Chordata</taxon>
        <taxon>Craniata</taxon>
        <taxon>Vertebrata</taxon>
        <taxon>Euteleostomi</taxon>
        <taxon>Actinopterygii</taxon>
        <taxon>Neopterygii</taxon>
        <taxon>Teleostei</taxon>
        <taxon>Neoteleostei</taxon>
        <taxon>Acanthomorphata</taxon>
        <taxon>Eupercaria</taxon>
        <taxon>Spariformes</taxon>
        <taxon>Sparidae</taxon>
        <taxon>Sparus</taxon>
    </lineage>
</organism>
<dbReference type="GO" id="GO:0009986">
    <property type="term" value="C:cell surface"/>
    <property type="evidence" value="ECO:0007669"/>
    <property type="project" value="TreeGrafter"/>
</dbReference>
<dbReference type="InterPro" id="IPR008795">
    <property type="entry name" value="Prominin"/>
</dbReference>
<comment type="subcellular location">
    <subcellularLocation>
        <location evidence="1">Cell projection</location>
        <location evidence="1">Microvillus membrane</location>
        <topology evidence="1">Multi-pass membrane protein</topology>
    </subcellularLocation>
</comment>
<reference evidence="9" key="3">
    <citation type="submission" date="2025-09" db="UniProtKB">
        <authorList>
            <consortium name="Ensembl"/>
        </authorList>
    </citation>
    <scope>IDENTIFICATION</scope>
</reference>
<dbReference type="GO" id="GO:0015485">
    <property type="term" value="F:cholesterol binding"/>
    <property type="evidence" value="ECO:0007669"/>
    <property type="project" value="TreeGrafter"/>
</dbReference>
<dbReference type="OrthoDB" id="6229420at2759"/>
<evidence type="ECO:0000313" key="9">
    <source>
        <dbReference type="Ensembl" id="ENSSAUP00010061355.1"/>
    </source>
</evidence>
<feature type="transmembrane region" description="Helical" evidence="8">
    <location>
        <begin position="434"/>
        <end position="460"/>
    </location>
</feature>
<proteinExistence type="inferred from homology"/>
<dbReference type="OMA" id="SLWNTLH"/>
<evidence type="ECO:0000256" key="6">
    <source>
        <dbReference type="ARBA" id="ARBA00023180"/>
    </source>
</evidence>
<protein>
    <submittedName>
        <fullName evidence="9">Prominin 2</fullName>
    </submittedName>
</protein>
<dbReference type="GO" id="GO:0016324">
    <property type="term" value="C:apical plasma membrane"/>
    <property type="evidence" value="ECO:0007669"/>
    <property type="project" value="TreeGrafter"/>
</dbReference>
<evidence type="ECO:0000256" key="4">
    <source>
        <dbReference type="ARBA" id="ARBA00022989"/>
    </source>
</evidence>
<evidence type="ECO:0000256" key="3">
    <source>
        <dbReference type="ARBA" id="ARBA00022692"/>
    </source>
</evidence>
<feature type="transmembrane region" description="Helical" evidence="8">
    <location>
        <begin position="112"/>
        <end position="145"/>
    </location>
</feature>
<dbReference type="PANTHER" id="PTHR22730">
    <property type="entry name" value="PROMININ PROM PROTEIN"/>
    <property type="match status" value="1"/>
</dbReference>
<reference evidence="9" key="1">
    <citation type="submission" date="2021-04" db="EMBL/GenBank/DDBJ databases">
        <authorList>
            <consortium name="Wellcome Sanger Institute Data Sharing"/>
        </authorList>
    </citation>
    <scope>NUCLEOTIDE SEQUENCE [LARGE SCALE GENOMIC DNA]</scope>
</reference>
<dbReference type="Pfam" id="PF05478">
    <property type="entry name" value="Prominin"/>
    <property type="match status" value="1"/>
</dbReference>
<dbReference type="Proteomes" id="UP000472265">
    <property type="component" value="Chromosome 15"/>
</dbReference>
<feature type="coiled-coil region" evidence="7">
    <location>
        <begin position="279"/>
        <end position="313"/>
    </location>
</feature>
<dbReference type="FunCoup" id="A0A671YD05">
    <property type="interactions" value="54"/>
</dbReference>
<name>A0A671YD05_SPAAU</name>
<dbReference type="GO" id="GO:0005929">
    <property type="term" value="C:cilium"/>
    <property type="evidence" value="ECO:0007669"/>
    <property type="project" value="TreeGrafter"/>
</dbReference>
<feature type="transmembrane region" description="Helical" evidence="8">
    <location>
        <begin position="787"/>
        <end position="807"/>
    </location>
</feature>
<keyword evidence="6" id="KW-0325">Glycoprotein</keyword>
<feature type="transmembrane region" description="Helical" evidence="8">
    <location>
        <begin position="166"/>
        <end position="183"/>
    </location>
</feature>
<evidence type="ECO:0000256" key="8">
    <source>
        <dbReference type="SAM" id="Phobius"/>
    </source>
</evidence>